<dbReference type="AlphaFoldDB" id="A0A9D2J6C2"/>
<dbReference type="Proteomes" id="UP000824037">
    <property type="component" value="Unassembled WGS sequence"/>
</dbReference>
<feature type="domain" description="Shikimate dehydrogenase substrate binding N-terminal" evidence="4">
    <location>
        <begin position="10"/>
        <end position="92"/>
    </location>
</feature>
<keyword evidence="2" id="KW-0028">Amino-acid biosynthesis</keyword>
<evidence type="ECO:0000313" key="7">
    <source>
        <dbReference type="Proteomes" id="UP000824037"/>
    </source>
</evidence>
<evidence type="ECO:0000256" key="1">
    <source>
        <dbReference type="ARBA" id="ARBA00004871"/>
    </source>
</evidence>
<feature type="domain" description="SDH C-terminal" evidence="5">
    <location>
        <begin position="250"/>
        <end position="278"/>
    </location>
</feature>
<dbReference type="SUPFAM" id="SSF53223">
    <property type="entry name" value="Aminoacid dehydrogenase-like, N-terminal domain"/>
    <property type="match status" value="1"/>
</dbReference>
<dbReference type="GO" id="GO:0004764">
    <property type="term" value="F:shikimate 3-dehydrogenase (NADP+) activity"/>
    <property type="evidence" value="ECO:0007669"/>
    <property type="project" value="UniProtKB-EC"/>
</dbReference>
<name>A0A9D2J6C2_9MICO</name>
<evidence type="ECO:0000259" key="4">
    <source>
        <dbReference type="Pfam" id="PF08501"/>
    </source>
</evidence>
<keyword evidence="6" id="KW-0560">Oxidoreductase</keyword>
<dbReference type="InterPro" id="IPR013708">
    <property type="entry name" value="Shikimate_DH-bd_N"/>
</dbReference>
<dbReference type="EC" id="1.1.1.25" evidence="6"/>
<dbReference type="Gene3D" id="3.40.50.10860">
    <property type="entry name" value="Leucine Dehydrogenase, chain A, domain 1"/>
    <property type="match status" value="1"/>
</dbReference>
<evidence type="ECO:0000259" key="5">
    <source>
        <dbReference type="Pfam" id="PF18317"/>
    </source>
</evidence>
<dbReference type="InterPro" id="IPR041121">
    <property type="entry name" value="SDH_C"/>
</dbReference>
<dbReference type="Pfam" id="PF18317">
    <property type="entry name" value="SDH_C"/>
    <property type="match status" value="1"/>
</dbReference>
<dbReference type="InterPro" id="IPR036291">
    <property type="entry name" value="NAD(P)-bd_dom_sf"/>
</dbReference>
<feature type="region of interest" description="Disordered" evidence="3">
    <location>
        <begin position="285"/>
        <end position="307"/>
    </location>
</feature>
<proteinExistence type="predicted"/>
<keyword evidence="2" id="KW-0057">Aromatic amino acid biosynthesis</keyword>
<dbReference type="InterPro" id="IPR046346">
    <property type="entry name" value="Aminoacid_DH-like_N_sf"/>
</dbReference>
<dbReference type="EMBL" id="DXBY01000351">
    <property type="protein sequence ID" value="HIZ38228.1"/>
    <property type="molecule type" value="Genomic_DNA"/>
</dbReference>
<sequence length="307" mass="31919">MAPASRRAAVLGHPVAHSLSPVLHRTAYAALGLADWEYQLHDVDEDALAAFLAGLDDSWAGLSLTMPLKQVSLALADHVEPLAEVVGAVNTLLRSPGGLLIGANTDVHGIAASLREVSTAEYRYRRAVVVGGGATASSTLAALGELGIHDAVVLARSLARAGAVRRAATRMGVQPQYLPLADPSVPDLLHTADLVVLTLPQHAADPLAEHLQGHRLRPEQVLLDVVYAGWPTAMAAAWSAAGGAIAPGYLMLLHQAGEQVRLMTGHEAPVEAMRTALLTAIEDRAATGRTPTPAEVPEGSGPGFPQG</sequence>
<evidence type="ECO:0000313" key="6">
    <source>
        <dbReference type="EMBL" id="HIZ38228.1"/>
    </source>
</evidence>
<dbReference type="Pfam" id="PF08501">
    <property type="entry name" value="Shikimate_dh_N"/>
    <property type="match status" value="1"/>
</dbReference>
<reference evidence="6" key="2">
    <citation type="submission" date="2021-04" db="EMBL/GenBank/DDBJ databases">
        <authorList>
            <person name="Gilroy R."/>
        </authorList>
    </citation>
    <scope>NUCLEOTIDE SEQUENCE</scope>
    <source>
        <strain evidence="6">ChiGjej4B4-7305</strain>
    </source>
</reference>
<dbReference type="GO" id="GO:0009423">
    <property type="term" value="P:chorismate biosynthetic process"/>
    <property type="evidence" value="ECO:0007669"/>
    <property type="project" value="TreeGrafter"/>
</dbReference>
<dbReference type="GO" id="GO:0050661">
    <property type="term" value="F:NADP binding"/>
    <property type="evidence" value="ECO:0007669"/>
    <property type="project" value="TreeGrafter"/>
</dbReference>
<comment type="pathway">
    <text evidence="1">Metabolic intermediate biosynthesis; chorismate biosynthesis; chorismate from D-erythrose 4-phosphate and phosphoenolpyruvate: step 4/7.</text>
</comment>
<dbReference type="SUPFAM" id="SSF51735">
    <property type="entry name" value="NAD(P)-binding Rossmann-fold domains"/>
    <property type="match status" value="1"/>
</dbReference>
<gene>
    <name evidence="6" type="ORF">H9815_20820</name>
</gene>
<comment type="caution">
    <text evidence="6">The sequence shown here is derived from an EMBL/GenBank/DDBJ whole genome shotgun (WGS) entry which is preliminary data.</text>
</comment>
<dbReference type="GO" id="GO:0005829">
    <property type="term" value="C:cytosol"/>
    <property type="evidence" value="ECO:0007669"/>
    <property type="project" value="TreeGrafter"/>
</dbReference>
<evidence type="ECO:0000256" key="3">
    <source>
        <dbReference type="SAM" id="MobiDB-lite"/>
    </source>
</evidence>
<accession>A0A9D2J6C2</accession>
<reference evidence="6" key="1">
    <citation type="journal article" date="2021" name="PeerJ">
        <title>Extensive microbial diversity within the chicken gut microbiome revealed by metagenomics and culture.</title>
        <authorList>
            <person name="Gilroy R."/>
            <person name="Ravi A."/>
            <person name="Getino M."/>
            <person name="Pursley I."/>
            <person name="Horton D.L."/>
            <person name="Alikhan N.F."/>
            <person name="Baker D."/>
            <person name="Gharbi K."/>
            <person name="Hall N."/>
            <person name="Watson M."/>
            <person name="Adriaenssens E.M."/>
            <person name="Foster-Nyarko E."/>
            <person name="Jarju S."/>
            <person name="Secka A."/>
            <person name="Antonio M."/>
            <person name="Oren A."/>
            <person name="Chaudhuri R.R."/>
            <person name="La Ragione R."/>
            <person name="Hildebrand F."/>
            <person name="Pallen M.J."/>
        </authorList>
    </citation>
    <scope>NUCLEOTIDE SEQUENCE</scope>
    <source>
        <strain evidence="6">ChiGjej4B4-7305</strain>
    </source>
</reference>
<dbReference type="GO" id="GO:0019632">
    <property type="term" value="P:shikimate metabolic process"/>
    <property type="evidence" value="ECO:0007669"/>
    <property type="project" value="TreeGrafter"/>
</dbReference>
<protein>
    <submittedName>
        <fullName evidence="6">Shikimate dehydrogenase</fullName>
        <ecNumber evidence="6">1.1.1.25</ecNumber>
    </submittedName>
</protein>
<evidence type="ECO:0000256" key="2">
    <source>
        <dbReference type="ARBA" id="ARBA00023141"/>
    </source>
</evidence>
<dbReference type="NCBIfam" id="NF001311">
    <property type="entry name" value="PRK00258.1-3"/>
    <property type="match status" value="1"/>
</dbReference>
<dbReference type="PANTHER" id="PTHR21089">
    <property type="entry name" value="SHIKIMATE DEHYDROGENASE"/>
    <property type="match status" value="1"/>
</dbReference>
<dbReference type="Gene3D" id="3.40.50.720">
    <property type="entry name" value="NAD(P)-binding Rossmann-like Domain"/>
    <property type="match status" value="1"/>
</dbReference>
<dbReference type="PANTHER" id="PTHR21089:SF1">
    <property type="entry name" value="BIFUNCTIONAL 3-DEHYDROQUINATE DEHYDRATASE_SHIKIMATE DEHYDROGENASE, CHLOROPLASTIC"/>
    <property type="match status" value="1"/>
</dbReference>
<dbReference type="GO" id="GO:0009073">
    <property type="term" value="P:aromatic amino acid family biosynthetic process"/>
    <property type="evidence" value="ECO:0007669"/>
    <property type="project" value="UniProtKB-KW"/>
</dbReference>
<dbReference type="InterPro" id="IPR022893">
    <property type="entry name" value="Shikimate_DH_fam"/>
</dbReference>
<organism evidence="6 7">
    <name type="scientific">Candidatus Ruania gallistercoris</name>
    <dbReference type="NCBI Taxonomy" id="2838746"/>
    <lineage>
        <taxon>Bacteria</taxon>
        <taxon>Bacillati</taxon>
        <taxon>Actinomycetota</taxon>
        <taxon>Actinomycetes</taxon>
        <taxon>Micrococcales</taxon>
        <taxon>Ruaniaceae</taxon>
        <taxon>Ruania</taxon>
    </lineage>
</organism>